<dbReference type="InterPro" id="IPR029068">
    <property type="entry name" value="Glyas_Bleomycin-R_OHBP_Dase"/>
</dbReference>
<protein>
    <recommendedName>
        <fullName evidence="3">VOC family protein</fullName>
    </recommendedName>
</protein>
<evidence type="ECO:0000313" key="2">
    <source>
        <dbReference type="Proteomes" id="UP000321580"/>
    </source>
</evidence>
<dbReference type="SUPFAM" id="SSF54593">
    <property type="entry name" value="Glyoxalase/Bleomycin resistance protein/Dihydroxybiphenyl dioxygenase"/>
    <property type="match status" value="1"/>
</dbReference>
<dbReference type="RefSeq" id="WP_147168344.1">
    <property type="nucleotide sequence ID" value="NZ_VOOR01000032.1"/>
</dbReference>
<evidence type="ECO:0000313" key="1">
    <source>
        <dbReference type="EMBL" id="TXB62324.1"/>
    </source>
</evidence>
<keyword evidence="2" id="KW-1185">Reference proteome</keyword>
<comment type="caution">
    <text evidence="1">The sequence shown here is derived from an EMBL/GenBank/DDBJ whole genome shotgun (WGS) entry which is preliminary data.</text>
</comment>
<gene>
    <name evidence="1" type="ORF">FRY97_14860</name>
</gene>
<name>A0A5C6RK36_9BACT</name>
<sequence>MPEAKDVKVFVPTKNFQESLTYYLALGWKKHWGDEKLAELELGNTRIYLQAHYNKGWANNFMMYINVDSAQEWYEHIQKVLGQHNYKYARVKPPKEEPHAIVTYAWDPCGVLLHFAQDK</sequence>
<dbReference type="AlphaFoldDB" id="A0A5C6RK36"/>
<evidence type="ECO:0008006" key="3">
    <source>
        <dbReference type="Google" id="ProtNLM"/>
    </source>
</evidence>
<reference evidence="1 2" key="1">
    <citation type="submission" date="2019-08" db="EMBL/GenBank/DDBJ databases">
        <title>Genome of Phaeodactylibacter luteus.</title>
        <authorList>
            <person name="Bowman J.P."/>
        </authorList>
    </citation>
    <scope>NUCLEOTIDE SEQUENCE [LARGE SCALE GENOMIC DNA]</scope>
    <source>
        <strain evidence="1 2">KCTC 42180</strain>
    </source>
</reference>
<dbReference type="EMBL" id="VOOR01000032">
    <property type="protein sequence ID" value="TXB62324.1"/>
    <property type="molecule type" value="Genomic_DNA"/>
</dbReference>
<accession>A0A5C6RK36</accession>
<dbReference type="Gene3D" id="3.10.180.10">
    <property type="entry name" value="2,3-Dihydroxybiphenyl 1,2-Dioxygenase, domain 1"/>
    <property type="match status" value="1"/>
</dbReference>
<dbReference type="OrthoDB" id="674527at2"/>
<proteinExistence type="predicted"/>
<dbReference type="Proteomes" id="UP000321580">
    <property type="component" value="Unassembled WGS sequence"/>
</dbReference>
<organism evidence="1 2">
    <name type="scientific">Phaeodactylibacter luteus</name>
    <dbReference type="NCBI Taxonomy" id="1564516"/>
    <lineage>
        <taxon>Bacteria</taxon>
        <taxon>Pseudomonadati</taxon>
        <taxon>Bacteroidota</taxon>
        <taxon>Saprospiria</taxon>
        <taxon>Saprospirales</taxon>
        <taxon>Haliscomenobacteraceae</taxon>
        <taxon>Phaeodactylibacter</taxon>
    </lineage>
</organism>